<dbReference type="Proteomes" id="UP000324800">
    <property type="component" value="Unassembled WGS sequence"/>
</dbReference>
<protein>
    <recommendedName>
        <fullName evidence="5">PPPDE domain-containing protein</fullName>
    </recommendedName>
</protein>
<name>A0A5J4X938_9EUKA</name>
<dbReference type="GO" id="GO:0101005">
    <property type="term" value="F:deubiquitinase activity"/>
    <property type="evidence" value="ECO:0007669"/>
    <property type="project" value="TreeGrafter"/>
</dbReference>
<evidence type="ECO:0000256" key="3">
    <source>
        <dbReference type="ARBA" id="ARBA00022801"/>
    </source>
</evidence>
<feature type="region of interest" description="Disordered" evidence="4">
    <location>
        <begin position="313"/>
        <end position="383"/>
    </location>
</feature>
<feature type="compositionally biased region" description="Low complexity" evidence="4">
    <location>
        <begin position="201"/>
        <end position="212"/>
    </location>
</feature>
<dbReference type="GO" id="GO:0006508">
    <property type="term" value="P:proteolysis"/>
    <property type="evidence" value="ECO:0007669"/>
    <property type="project" value="UniProtKB-KW"/>
</dbReference>
<evidence type="ECO:0000259" key="5">
    <source>
        <dbReference type="PROSITE" id="PS51858"/>
    </source>
</evidence>
<dbReference type="InterPro" id="IPR008580">
    <property type="entry name" value="PPPDE_dom"/>
</dbReference>
<feature type="region of interest" description="Disordered" evidence="4">
    <location>
        <begin position="488"/>
        <end position="552"/>
    </location>
</feature>
<feature type="compositionally biased region" description="Polar residues" evidence="4">
    <location>
        <begin position="151"/>
        <end position="167"/>
    </location>
</feature>
<dbReference type="AlphaFoldDB" id="A0A5J4X938"/>
<comment type="similarity">
    <text evidence="1">Belongs to the DeSI family.</text>
</comment>
<dbReference type="PANTHER" id="PTHR12378:SF80">
    <property type="entry name" value="IP06716P-RELATED"/>
    <property type="match status" value="1"/>
</dbReference>
<feature type="domain" description="PPPDE" evidence="5">
    <location>
        <begin position="15"/>
        <end position="147"/>
    </location>
</feature>
<keyword evidence="3" id="KW-0378">Hydrolase</keyword>
<evidence type="ECO:0000256" key="2">
    <source>
        <dbReference type="ARBA" id="ARBA00022670"/>
    </source>
</evidence>
<evidence type="ECO:0000313" key="6">
    <source>
        <dbReference type="EMBL" id="KAA6403019.1"/>
    </source>
</evidence>
<sequence>MTEIDEDLEETKKGYPVKVNVYDLLLGGQQVHIPYLGLYHSGTEIRKREYAFGASRRKGTGVWIQYPTISPGFCVFKSSMDIGFCTLSDKEIDDILYSMRDEYQGQDYNLVRRNCNIFTNDLIGRLCGKKLPGWVNRPAGFALAIIGKGKQPNSKLDSGINRTQSSDDIPKKKSLLMRIFSPPEADQGNPSLATNQSKEAPPTNTSTTTPSPLAQSGQQEADKSKASFTSTIDAMKKKNVLSSVVLEANQQRGTGSLIKRAAKGPVSLDTMKKRLESRLALLNVNDVKREEKQIDPEKAKEIAAKKAAKKIIQRQQTVMPTVKRTKGQRDQSPHINPSDLKKKRSVSPSQESRALKRKEQRAQLLDEINRPNAKPKKIEPPVKPPPFFSFSNLFGYVQTTFNTLSFGIIPQPQWKRKVERAKKEQHKQGSEQGAKKSEASEAAPKSAKQARAHSGWRKLRLTVVSAAMPEDQGDKVVAMFMPSKAEAIRMQGGELPPEDEKDKRPKVQPLPLSVRRKLEGHSSGTKADAKLPQVKQEQIPHDKSDYPGSNPK</sequence>
<dbReference type="InterPro" id="IPR042266">
    <property type="entry name" value="PPPDE_sf"/>
</dbReference>
<evidence type="ECO:0000313" key="7">
    <source>
        <dbReference type="Proteomes" id="UP000324800"/>
    </source>
</evidence>
<feature type="region of interest" description="Disordered" evidence="4">
    <location>
        <begin position="151"/>
        <end position="226"/>
    </location>
</feature>
<evidence type="ECO:0000256" key="4">
    <source>
        <dbReference type="SAM" id="MobiDB-lite"/>
    </source>
</evidence>
<dbReference type="SMART" id="SM01179">
    <property type="entry name" value="DUF862"/>
    <property type="match status" value="1"/>
</dbReference>
<organism evidence="6 7">
    <name type="scientific">Streblomastix strix</name>
    <dbReference type="NCBI Taxonomy" id="222440"/>
    <lineage>
        <taxon>Eukaryota</taxon>
        <taxon>Metamonada</taxon>
        <taxon>Preaxostyla</taxon>
        <taxon>Oxymonadida</taxon>
        <taxon>Streblomastigidae</taxon>
        <taxon>Streblomastix</taxon>
    </lineage>
</organism>
<gene>
    <name evidence="6" type="ORF">EZS28_001462</name>
</gene>
<evidence type="ECO:0000256" key="1">
    <source>
        <dbReference type="ARBA" id="ARBA00008140"/>
    </source>
</evidence>
<dbReference type="Gene3D" id="3.90.1720.30">
    <property type="entry name" value="PPPDE domains"/>
    <property type="match status" value="1"/>
</dbReference>
<proteinExistence type="inferred from homology"/>
<dbReference type="EMBL" id="SNRW01000151">
    <property type="protein sequence ID" value="KAA6403019.1"/>
    <property type="molecule type" value="Genomic_DNA"/>
</dbReference>
<keyword evidence="2" id="KW-0645">Protease</keyword>
<dbReference type="GO" id="GO:0016579">
    <property type="term" value="P:protein deubiquitination"/>
    <property type="evidence" value="ECO:0007669"/>
    <property type="project" value="TreeGrafter"/>
</dbReference>
<reference evidence="6 7" key="1">
    <citation type="submission" date="2019-03" db="EMBL/GenBank/DDBJ databases">
        <title>Single cell metagenomics reveals metabolic interactions within the superorganism composed of flagellate Streblomastix strix and complex community of Bacteroidetes bacteria on its surface.</title>
        <authorList>
            <person name="Treitli S.C."/>
            <person name="Kolisko M."/>
            <person name="Husnik F."/>
            <person name="Keeling P."/>
            <person name="Hampl V."/>
        </authorList>
    </citation>
    <scope>NUCLEOTIDE SEQUENCE [LARGE SCALE GENOMIC DNA]</scope>
    <source>
        <strain evidence="6">ST1C</strain>
    </source>
</reference>
<feature type="region of interest" description="Disordered" evidence="4">
    <location>
        <begin position="417"/>
        <end position="455"/>
    </location>
</feature>
<feature type="compositionally biased region" description="Polar residues" evidence="4">
    <location>
        <begin position="188"/>
        <end position="198"/>
    </location>
</feature>
<feature type="compositionally biased region" description="Basic and acidic residues" evidence="4">
    <location>
        <begin position="426"/>
        <end position="439"/>
    </location>
</feature>
<dbReference type="OrthoDB" id="412286at2759"/>
<accession>A0A5J4X938</accession>
<dbReference type="Pfam" id="PF05903">
    <property type="entry name" value="Peptidase_C97"/>
    <property type="match status" value="1"/>
</dbReference>
<dbReference type="PROSITE" id="PS51858">
    <property type="entry name" value="PPPDE"/>
    <property type="match status" value="1"/>
</dbReference>
<dbReference type="PANTHER" id="PTHR12378">
    <property type="entry name" value="DESUMOYLATING ISOPEPTIDASE"/>
    <property type="match status" value="1"/>
</dbReference>
<comment type="caution">
    <text evidence="6">The sequence shown here is derived from an EMBL/GenBank/DDBJ whole genome shotgun (WGS) entry which is preliminary data.</text>
</comment>